<evidence type="ECO:0000256" key="4">
    <source>
        <dbReference type="ARBA" id="ARBA00022679"/>
    </source>
</evidence>
<dbReference type="Gene3D" id="3.90.1150.10">
    <property type="entry name" value="Aspartate Aminotransferase, domain 1"/>
    <property type="match status" value="1"/>
</dbReference>
<dbReference type="InterPro" id="IPR004839">
    <property type="entry name" value="Aminotransferase_I/II_large"/>
</dbReference>
<sequence>MSLKTISRLFAYSPRYLQNARALNINTVNKEVVKSSYSIRGHLNTVSDQLRKRMAAGEKLPFDSIIPCNIGNPLAVGKDPLTFPRDVVSCIENTKLLNSADISEEAKDRAKQIIASTGGRFGGYTKSQGIEIVRQHIAEFMYKRDGYPCKPDDIYLSDGASSAISFLMTLLIQHNNVGIMTPFPTYPVYTSEAAVHGGKIVPFYLRESNNWSLDIEELVRAYNLAIKEGIDVRCMVIINPCNPTGHVLRPETMRTIVDFCEQNNILLIADEVYQDVVYNKERPFYSFKKIASQMKSNIQLVSLHSISKGFMGECGHRGGYFELYHFPEDVKAQIFKMATFGLCPNAVGQVIVDCMVHPPEAPENKAIWESERNSYITKLQQKSVKLAECFNSLPGIKCKPADGGWYLFPALSLPLKALEAAKSCRWQREVMPPDFFWCLKLLEETGVIVVPGSGFGQVPGTFHFRSTFLPEDEKFDQVIERITKFQNEFMTKYD</sequence>
<keyword evidence="4" id="KW-0808">Transferase</keyword>
<dbReference type="Gene3D" id="1.10.287.1970">
    <property type="match status" value="1"/>
</dbReference>
<dbReference type="Gene3D" id="3.40.640.10">
    <property type="entry name" value="Type I PLP-dependent aspartate aminotransferase-like (Major domain)"/>
    <property type="match status" value="1"/>
</dbReference>
<keyword evidence="5" id="KW-0663">Pyridoxal phosphate</keyword>
<dbReference type="SMR" id="A2E7I0"/>
<keyword evidence="9" id="KW-1185">Reference proteome</keyword>
<dbReference type="SUPFAM" id="SSF53383">
    <property type="entry name" value="PLP-dependent transferases"/>
    <property type="match status" value="1"/>
</dbReference>
<organism evidence="8 9">
    <name type="scientific">Trichomonas vaginalis (strain ATCC PRA-98 / G3)</name>
    <dbReference type="NCBI Taxonomy" id="412133"/>
    <lineage>
        <taxon>Eukaryota</taxon>
        <taxon>Metamonada</taxon>
        <taxon>Parabasalia</taxon>
        <taxon>Trichomonadida</taxon>
        <taxon>Trichomonadidae</taxon>
        <taxon>Trichomonas</taxon>
    </lineage>
</organism>
<evidence type="ECO:0000259" key="7">
    <source>
        <dbReference type="Pfam" id="PF00155"/>
    </source>
</evidence>
<dbReference type="OMA" id="MMMQILI"/>
<gene>
    <name evidence="8" type="ORF">TVAG_379550</name>
</gene>
<dbReference type="Pfam" id="PF00155">
    <property type="entry name" value="Aminotran_1_2"/>
    <property type="match status" value="1"/>
</dbReference>
<dbReference type="VEuPathDB" id="TrichDB:TVAG_379550"/>
<dbReference type="GO" id="GO:0042853">
    <property type="term" value="P:L-alanine catabolic process"/>
    <property type="evidence" value="ECO:0007669"/>
    <property type="project" value="UniProtKB-UniPathway"/>
</dbReference>
<dbReference type="CDD" id="cd00609">
    <property type="entry name" value="AAT_like"/>
    <property type="match status" value="1"/>
</dbReference>
<dbReference type="AlphaFoldDB" id="A2E7I0"/>
<comment type="subunit">
    <text evidence="2">Homodimer.</text>
</comment>
<dbReference type="GO" id="GO:0030170">
    <property type="term" value="F:pyridoxal phosphate binding"/>
    <property type="evidence" value="ECO:0007669"/>
    <property type="project" value="InterPro"/>
</dbReference>
<evidence type="ECO:0000256" key="1">
    <source>
        <dbReference type="ARBA" id="ARBA00001933"/>
    </source>
</evidence>
<name>A2E7I0_TRIV3</name>
<evidence type="ECO:0000313" key="8">
    <source>
        <dbReference type="EMBL" id="EAY11373.1"/>
    </source>
</evidence>
<dbReference type="InterPro" id="IPR045088">
    <property type="entry name" value="ALAT1/2-like"/>
</dbReference>
<dbReference type="Proteomes" id="UP000001542">
    <property type="component" value="Unassembled WGS sequence"/>
</dbReference>
<evidence type="ECO:0000313" key="9">
    <source>
        <dbReference type="Proteomes" id="UP000001542"/>
    </source>
</evidence>
<comment type="cofactor">
    <cofactor evidence="1">
        <name>pyridoxal 5'-phosphate</name>
        <dbReference type="ChEBI" id="CHEBI:597326"/>
    </cofactor>
</comment>
<dbReference type="PANTHER" id="PTHR11751">
    <property type="entry name" value="ALANINE AMINOTRANSFERASE"/>
    <property type="match status" value="1"/>
</dbReference>
<evidence type="ECO:0000256" key="3">
    <source>
        <dbReference type="ARBA" id="ARBA00022576"/>
    </source>
</evidence>
<dbReference type="InterPro" id="IPR015422">
    <property type="entry name" value="PyrdxlP-dep_Trfase_small"/>
</dbReference>
<protein>
    <submittedName>
        <fullName evidence="8">Aminotransferase, classes I and II family protein</fullName>
    </submittedName>
</protein>
<dbReference type="InterPro" id="IPR015421">
    <property type="entry name" value="PyrdxlP-dep_Trfase_major"/>
</dbReference>
<dbReference type="FunCoup" id="A2E7I0">
    <property type="interactions" value="145"/>
</dbReference>
<dbReference type="EMBL" id="DS113320">
    <property type="protein sequence ID" value="EAY11373.1"/>
    <property type="molecule type" value="Genomic_DNA"/>
</dbReference>
<reference evidence="8" key="1">
    <citation type="submission" date="2006-10" db="EMBL/GenBank/DDBJ databases">
        <authorList>
            <person name="Amadeo P."/>
            <person name="Zhao Q."/>
            <person name="Wortman J."/>
            <person name="Fraser-Liggett C."/>
            <person name="Carlton J."/>
        </authorList>
    </citation>
    <scope>NUCLEOTIDE SEQUENCE</scope>
    <source>
        <strain evidence="8">G3</strain>
    </source>
</reference>
<feature type="domain" description="Aminotransferase class I/classII large" evidence="7">
    <location>
        <begin position="99"/>
        <end position="482"/>
    </location>
</feature>
<proteinExistence type="inferred from homology"/>
<keyword evidence="3 8" id="KW-0032">Aminotransferase</keyword>
<dbReference type="VEuPathDB" id="TrichDB:TVAGG3_0339620"/>
<reference evidence="8" key="2">
    <citation type="journal article" date="2007" name="Science">
        <title>Draft genome sequence of the sexually transmitted pathogen Trichomonas vaginalis.</title>
        <authorList>
            <person name="Carlton J.M."/>
            <person name="Hirt R.P."/>
            <person name="Silva J.C."/>
            <person name="Delcher A.L."/>
            <person name="Schatz M."/>
            <person name="Zhao Q."/>
            <person name="Wortman J.R."/>
            <person name="Bidwell S.L."/>
            <person name="Alsmark U.C.M."/>
            <person name="Besteiro S."/>
            <person name="Sicheritz-Ponten T."/>
            <person name="Noel C.J."/>
            <person name="Dacks J.B."/>
            <person name="Foster P.G."/>
            <person name="Simillion C."/>
            <person name="Van de Peer Y."/>
            <person name="Miranda-Saavedra D."/>
            <person name="Barton G.J."/>
            <person name="Westrop G.D."/>
            <person name="Mueller S."/>
            <person name="Dessi D."/>
            <person name="Fiori P.L."/>
            <person name="Ren Q."/>
            <person name="Paulsen I."/>
            <person name="Zhang H."/>
            <person name="Bastida-Corcuera F.D."/>
            <person name="Simoes-Barbosa A."/>
            <person name="Brown M.T."/>
            <person name="Hayes R.D."/>
            <person name="Mukherjee M."/>
            <person name="Okumura C.Y."/>
            <person name="Schneider R."/>
            <person name="Smith A.J."/>
            <person name="Vanacova S."/>
            <person name="Villalvazo M."/>
            <person name="Haas B.J."/>
            <person name="Pertea M."/>
            <person name="Feldblyum T.V."/>
            <person name="Utterback T.R."/>
            <person name="Shu C.L."/>
            <person name="Osoegawa K."/>
            <person name="de Jong P.J."/>
            <person name="Hrdy I."/>
            <person name="Horvathova L."/>
            <person name="Zubacova Z."/>
            <person name="Dolezal P."/>
            <person name="Malik S.B."/>
            <person name="Logsdon J.M. Jr."/>
            <person name="Henze K."/>
            <person name="Gupta A."/>
            <person name="Wang C.C."/>
            <person name="Dunne R.L."/>
            <person name="Upcroft J.A."/>
            <person name="Upcroft P."/>
            <person name="White O."/>
            <person name="Salzberg S.L."/>
            <person name="Tang P."/>
            <person name="Chiu C.-H."/>
            <person name="Lee Y.-S."/>
            <person name="Embley T.M."/>
            <person name="Coombs G.H."/>
            <person name="Mottram J.C."/>
            <person name="Tachezy J."/>
            <person name="Fraser-Liggett C.M."/>
            <person name="Johnson P.J."/>
        </authorList>
    </citation>
    <scope>NUCLEOTIDE SEQUENCE [LARGE SCALE GENOMIC DNA]</scope>
    <source>
        <strain evidence="8">G3</strain>
    </source>
</reference>
<dbReference type="InParanoid" id="A2E7I0"/>
<dbReference type="STRING" id="5722.A2E7I0"/>
<evidence type="ECO:0000256" key="6">
    <source>
        <dbReference type="ARBA" id="ARBA00025785"/>
    </source>
</evidence>
<dbReference type="KEGG" id="tva:4769326"/>
<accession>A2E7I0</accession>
<dbReference type="InterPro" id="IPR015424">
    <property type="entry name" value="PyrdxlP-dep_Trfase"/>
</dbReference>
<comment type="similarity">
    <text evidence="6">Belongs to the class-I pyridoxal-phosphate-dependent aminotransferase family. Alanine aminotransferase subfamily.</text>
</comment>
<dbReference type="FunFam" id="3.40.640.10:FF:000012">
    <property type="entry name" value="alanine aminotransferase 2"/>
    <property type="match status" value="1"/>
</dbReference>
<dbReference type="UniPathway" id="UPA00528">
    <property type="reaction ID" value="UER00586"/>
</dbReference>
<evidence type="ECO:0000256" key="2">
    <source>
        <dbReference type="ARBA" id="ARBA00011738"/>
    </source>
</evidence>
<dbReference type="GO" id="GO:0004021">
    <property type="term" value="F:L-alanine:2-oxoglutarate aminotransferase activity"/>
    <property type="evidence" value="ECO:0000318"/>
    <property type="project" value="GO_Central"/>
</dbReference>
<dbReference type="FunFam" id="3.90.1150.10:FF:000151">
    <property type="entry name" value="Alanine aminotransferase 2"/>
    <property type="match status" value="1"/>
</dbReference>
<dbReference type="eggNOG" id="KOG0258">
    <property type="taxonomic scope" value="Eukaryota"/>
</dbReference>
<dbReference type="PANTHER" id="PTHR11751:SF29">
    <property type="entry name" value="ALANINE TRANSAMINASE"/>
    <property type="match status" value="1"/>
</dbReference>
<dbReference type="RefSeq" id="XP_001323596.1">
    <property type="nucleotide sequence ID" value="XM_001323561.1"/>
</dbReference>
<dbReference type="OrthoDB" id="1732682at2759"/>
<evidence type="ECO:0000256" key="5">
    <source>
        <dbReference type="ARBA" id="ARBA00022898"/>
    </source>
</evidence>